<dbReference type="Pfam" id="PF03108">
    <property type="entry name" value="DBD_Tnp_Mut"/>
    <property type="match status" value="1"/>
</dbReference>
<proteinExistence type="predicted"/>
<organism evidence="3 4">
    <name type="scientific">Arachis duranensis</name>
    <name type="common">Wild peanut</name>
    <dbReference type="NCBI Taxonomy" id="130453"/>
    <lineage>
        <taxon>Eukaryota</taxon>
        <taxon>Viridiplantae</taxon>
        <taxon>Streptophyta</taxon>
        <taxon>Embryophyta</taxon>
        <taxon>Tracheophyta</taxon>
        <taxon>Spermatophyta</taxon>
        <taxon>Magnoliopsida</taxon>
        <taxon>eudicotyledons</taxon>
        <taxon>Gunneridae</taxon>
        <taxon>Pentapetalae</taxon>
        <taxon>rosids</taxon>
        <taxon>fabids</taxon>
        <taxon>Fabales</taxon>
        <taxon>Fabaceae</taxon>
        <taxon>Papilionoideae</taxon>
        <taxon>50 kb inversion clade</taxon>
        <taxon>dalbergioids sensu lato</taxon>
        <taxon>Dalbergieae</taxon>
        <taxon>Pterocarpus clade</taxon>
        <taxon>Arachis</taxon>
    </lineage>
</organism>
<reference evidence="4" key="2">
    <citation type="submission" date="2025-08" db="UniProtKB">
        <authorList>
            <consortium name="RefSeq"/>
        </authorList>
    </citation>
    <scope>IDENTIFICATION</scope>
    <source>
        <tissue evidence="4">Whole plant</tissue>
    </source>
</reference>
<dbReference type="Proteomes" id="UP000515211">
    <property type="component" value="Chromosome 5"/>
</dbReference>
<dbReference type="InterPro" id="IPR004332">
    <property type="entry name" value="Transposase_MuDR"/>
</dbReference>
<dbReference type="PANTHER" id="PTHR31973:SF195">
    <property type="entry name" value="MUDR FAMILY TRANSPOSASE"/>
    <property type="match status" value="1"/>
</dbReference>
<dbReference type="KEGG" id="adu:110281351"/>
<evidence type="ECO:0000313" key="4">
    <source>
        <dbReference type="RefSeq" id="XP_052117799.1"/>
    </source>
</evidence>
<dbReference type="PANTHER" id="PTHR31973">
    <property type="entry name" value="POLYPROTEIN, PUTATIVE-RELATED"/>
    <property type="match status" value="1"/>
</dbReference>
<evidence type="ECO:0000259" key="1">
    <source>
        <dbReference type="Pfam" id="PF03108"/>
    </source>
</evidence>
<feature type="domain" description="MULE transposase" evidence="2">
    <location>
        <begin position="349"/>
        <end position="444"/>
    </location>
</feature>
<dbReference type="InterPro" id="IPR018289">
    <property type="entry name" value="MULE_transposase_dom"/>
</dbReference>
<reference evidence="3" key="1">
    <citation type="journal article" date="2016" name="Nat. Genet.">
        <title>The genome sequences of Arachis duranensis and Arachis ipaensis, the diploid ancestors of cultivated peanut.</title>
        <authorList>
            <person name="Bertioli D.J."/>
            <person name="Cannon S.B."/>
            <person name="Froenicke L."/>
            <person name="Huang G."/>
            <person name="Farmer A.D."/>
            <person name="Cannon E.K."/>
            <person name="Liu X."/>
            <person name="Gao D."/>
            <person name="Clevenger J."/>
            <person name="Dash S."/>
            <person name="Ren L."/>
            <person name="Moretzsohn M.C."/>
            <person name="Shirasawa K."/>
            <person name="Huang W."/>
            <person name="Vidigal B."/>
            <person name="Abernathy B."/>
            <person name="Chu Y."/>
            <person name="Niederhuth C.E."/>
            <person name="Umale P."/>
            <person name="Araujo A.C."/>
            <person name="Kozik A."/>
            <person name="Kim K.D."/>
            <person name="Burow M.D."/>
            <person name="Varshney R.K."/>
            <person name="Wang X."/>
            <person name="Zhang X."/>
            <person name="Barkley N."/>
            <person name="Guimaraes P.M."/>
            <person name="Isobe S."/>
            <person name="Guo B."/>
            <person name="Liao B."/>
            <person name="Stalker H.T."/>
            <person name="Schmitz R.J."/>
            <person name="Scheffler B.E."/>
            <person name="Leal-Bertioli S.C."/>
            <person name="Xun X."/>
            <person name="Jackson S.A."/>
            <person name="Michelmore R."/>
            <person name="Ozias-Akins P."/>
        </authorList>
    </citation>
    <scope>NUCLEOTIDE SEQUENCE [LARGE SCALE GENOMIC DNA]</scope>
    <source>
        <strain evidence="3">cv. V14167</strain>
    </source>
</reference>
<evidence type="ECO:0000313" key="3">
    <source>
        <dbReference type="Proteomes" id="UP000515211"/>
    </source>
</evidence>
<sequence>MTFAELQYSLCQNIESDILKRVSNILYRNLVIIFGSLIQFDIMPIIDDANMQHMKDDRGEVYEGMKSDSKEDFEATYEADEKDENGDVRGEAIIKNVVVSPAVSQPMDVSPFMRNLDLDIIHVPKFSEYTNIGVVDLEEGEFRIGMEYSSRKSIVEAIRSYTISRGVDYTVYKSEPQTFYAKCKMYSHGCDWLIRTSLIRKKGCWEIQRYNGRHTCTIGTVSQDHSKLDSDMVAEAIRPLVETDPSIKVKSITAEVQLRFNYTISYRKAWLAKQKSITRVFGGWKLSYEALPWWFLTMVQKMPDSTFKIETRPLCNGGKEADGVRILQQVFWSFNPCYKAFRHCKPLFQVDGTHLYGKYKCVFLVAVAQDGNQNIVPIAFAIVEELIADTWYFFLSNLRRRVVRRDGVGIISDRHESIRTAINRSNGDWKPPRVWWMFCIRHISCNFLRAFKDPYLQKLVVNIGYSRTVDEYNINYKKLQERGERYARWCDNLELHQWVLAFDEGHRWGHMTTNLVECLNSLLEGVRNVPVLALVRATYYRLDQLFMQKSAETHERKHAGFTYSEFATQRIEENMQRAKNLVVHRFDGRNEVFTVREMPSGKVLVVDLTQRVYVNDVYKMSEIRKVYGVEFVPVGDPETWPAYSGPTLVANPTLRRTSKGHPKGPRKCHLCGRQGHSRSRCLQHVGPSGVGSSGGS</sequence>
<protein>
    <submittedName>
        <fullName evidence="4">Uncharacterized protein LOC110281351</fullName>
    </submittedName>
</protein>
<keyword evidence="3" id="KW-1185">Reference proteome</keyword>
<name>A0A9C6WTN0_ARADU</name>
<evidence type="ECO:0000259" key="2">
    <source>
        <dbReference type="Pfam" id="PF10551"/>
    </source>
</evidence>
<gene>
    <name evidence="4" type="primary">LOC110281351</name>
</gene>
<dbReference type="AlphaFoldDB" id="A0A9C6WTN0"/>
<dbReference type="Pfam" id="PF10551">
    <property type="entry name" value="MULE"/>
    <property type="match status" value="1"/>
</dbReference>
<dbReference type="GeneID" id="110281351"/>
<feature type="domain" description="Transposase MuDR plant" evidence="1">
    <location>
        <begin position="142"/>
        <end position="205"/>
    </location>
</feature>
<accession>A0A9C6WTN0</accession>
<dbReference type="RefSeq" id="XP_052117799.1">
    <property type="nucleotide sequence ID" value="XM_052261839.1"/>
</dbReference>